<organism evidence="9">
    <name type="scientific">bioreactor metagenome</name>
    <dbReference type="NCBI Taxonomy" id="1076179"/>
    <lineage>
        <taxon>unclassified sequences</taxon>
        <taxon>metagenomes</taxon>
        <taxon>ecological metagenomes</taxon>
    </lineage>
</organism>
<evidence type="ECO:0000313" key="9">
    <source>
        <dbReference type="EMBL" id="MPM43688.1"/>
    </source>
</evidence>
<keyword evidence="1" id="KW-0444">Lipid biosynthesis</keyword>
<dbReference type="InterPro" id="IPR037143">
    <property type="entry name" value="4-PPantetheinyl_Trfase_dom_sf"/>
</dbReference>
<dbReference type="NCBIfam" id="TIGR00556">
    <property type="entry name" value="pantethn_trn"/>
    <property type="match status" value="1"/>
</dbReference>
<protein>
    <submittedName>
        <fullName evidence="9">Holo-[acyl-carrier-protein] synthase</fullName>
        <ecNumber evidence="9">2.7.8.7</ecNumber>
    </submittedName>
</protein>
<keyword evidence="7" id="KW-0275">Fatty acid biosynthesis</keyword>
<dbReference type="EC" id="2.7.8.7" evidence="9"/>
<dbReference type="GO" id="GO:0008897">
    <property type="term" value="F:holo-[acyl-carrier-protein] synthase activity"/>
    <property type="evidence" value="ECO:0007669"/>
    <property type="project" value="UniProtKB-EC"/>
</dbReference>
<dbReference type="Gene3D" id="3.90.470.20">
    <property type="entry name" value="4'-phosphopantetheinyl transferase domain"/>
    <property type="match status" value="1"/>
</dbReference>
<keyword evidence="2 9" id="KW-0808">Transferase</keyword>
<dbReference type="SUPFAM" id="SSF56214">
    <property type="entry name" value="4'-phosphopantetheinyl transferase"/>
    <property type="match status" value="1"/>
</dbReference>
<dbReference type="EMBL" id="VSSQ01010197">
    <property type="protein sequence ID" value="MPM43688.1"/>
    <property type="molecule type" value="Genomic_DNA"/>
</dbReference>
<dbReference type="AlphaFoldDB" id="A0A644ZTH3"/>
<dbReference type="InterPro" id="IPR008278">
    <property type="entry name" value="4-PPantetheinyl_Trfase_dom"/>
</dbReference>
<evidence type="ECO:0000256" key="2">
    <source>
        <dbReference type="ARBA" id="ARBA00022679"/>
    </source>
</evidence>
<comment type="caution">
    <text evidence="9">The sequence shown here is derived from an EMBL/GenBank/DDBJ whole genome shotgun (WGS) entry which is preliminary data.</text>
</comment>
<evidence type="ECO:0000256" key="4">
    <source>
        <dbReference type="ARBA" id="ARBA00022832"/>
    </source>
</evidence>
<reference evidence="9" key="1">
    <citation type="submission" date="2019-08" db="EMBL/GenBank/DDBJ databases">
        <authorList>
            <person name="Kucharzyk K."/>
            <person name="Murdoch R.W."/>
            <person name="Higgins S."/>
            <person name="Loffler F."/>
        </authorList>
    </citation>
    <scope>NUCLEOTIDE SEQUENCE</scope>
</reference>
<dbReference type="HAMAP" id="MF_00101">
    <property type="entry name" value="AcpS"/>
    <property type="match status" value="1"/>
</dbReference>
<keyword evidence="6" id="KW-0443">Lipid metabolism</keyword>
<name>A0A644ZTH3_9ZZZZ</name>
<dbReference type="InterPro" id="IPR002582">
    <property type="entry name" value="ACPS"/>
</dbReference>
<evidence type="ECO:0000256" key="6">
    <source>
        <dbReference type="ARBA" id="ARBA00023098"/>
    </source>
</evidence>
<keyword evidence="4" id="KW-0276">Fatty acid metabolism</keyword>
<proteinExistence type="inferred from homology"/>
<keyword evidence="5" id="KW-0460">Magnesium</keyword>
<sequence length="132" mass="14401">MDIIEISRVRKAIKRPAFINRVFTELEQKYCDSRGVQGSASYAARFAGKEAVLKAFGTGLSGGSLQDIEIINDSRGCPNVTLRGFYAEMAKQIGVEKIHISLTHSREYAAAQVVFWGGRLNESSNSGGNAED</sequence>
<evidence type="ECO:0000259" key="8">
    <source>
        <dbReference type="Pfam" id="PF01648"/>
    </source>
</evidence>
<gene>
    <name evidence="9" type="primary">acpS_13</name>
    <name evidence="9" type="ORF">SDC9_90365</name>
</gene>
<dbReference type="Pfam" id="PF01648">
    <property type="entry name" value="ACPS"/>
    <property type="match status" value="1"/>
</dbReference>
<feature type="domain" description="4'-phosphopantetheinyl transferase" evidence="8">
    <location>
        <begin position="2"/>
        <end position="111"/>
    </location>
</feature>
<dbReference type="GO" id="GO:0000287">
    <property type="term" value="F:magnesium ion binding"/>
    <property type="evidence" value="ECO:0007669"/>
    <property type="project" value="InterPro"/>
</dbReference>
<keyword evidence="3" id="KW-0479">Metal-binding</keyword>
<dbReference type="GO" id="GO:0006633">
    <property type="term" value="P:fatty acid biosynthetic process"/>
    <property type="evidence" value="ECO:0007669"/>
    <property type="project" value="UniProtKB-KW"/>
</dbReference>
<dbReference type="NCBIfam" id="TIGR00516">
    <property type="entry name" value="acpS"/>
    <property type="match status" value="1"/>
</dbReference>
<evidence type="ECO:0000256" key="1">
    <source>
        <dbReference type="ARBA" id="ARBA00022516"/>
    </source>
</evidence>
<evidence type="ECO:0000256" key="5">
    <source>
        <dbReference type="ARBA" id="ARBA00022842"/>
    </source>
</evidence>
<accession>A0A644ZTH3</accession>
<dbReference type="InterPro" id="IPR004568">
    <property type="entry name" value="Ppantetheine-prot_Trfase_dom"/>
</dbReference>
<evidence type="ECO:0000256" key="7">
    <source>
        <dbReference type="ARBA" id="ARBA00023160"/>
    </source>
</evidence>
<evidence type="ECO:0000256" key="3">
    <source>
        <dbReference type="ARBA" id="ARBA00022723"/>
    </source>
</evidence>